<comment type="caution">
    <text evidence="1">The sequence shown here is derived from an EMBL/GenBank/DDBJ whole genome shotgun (WGS) entry which is preliminary data.</text>
</comment>
<evidence type="ECO:0000313" key="2">
    <source>
        <dbReference type="Proteomes" id="UP001596297"/>
    </source>
</evidence>
<organism evidence="1 2">
    <name type="scientific">Deinococcus lacus</name>
    <dbReference type="NCBI Taxonomy" id="392561"/>
    <lineage>
        <taxon>Bacteria</taxon>
        <taxon>Thermotogati</taxon>
        <taxon>Deinococcota</taxon>
        <taxon>Deinococci</taxon>
        <taxon>Deinococcales</taxon>
        <taxon>Deinococcaceae</taxon>
        <taxon>Deinococcus</taxon>
    </lineage>
</organism>
<dbReference type="Proteomes" id="UP001596297">
    <property type="component" value="Unassembled WGS sequence"/>
</dbReference>
<dbReference type="RefSeq" id="WP_380081863.1">
    <property type="nucleotide sequence ID" value="NZ_JBHSWD010000001.1"/>
</dbReference>
<name>A0ABW1Y9J3_9DEIO</name>
<proteinExistence type="predicted"/>
<keyword evidence="2" id="KW-1185">Reference proteome</keyword>
<dbReference type="EMBL" id="JBHSWD010000001">
    <property type="protein sequence ID" value="MFC6590857.1"/>
    <property type="molecule type" value="Genomic_DNA"/>
</dbReference>
<accession>A0ABW1Y9J3</accession>
<evidence type="ECO:0000313" key="1">
    <source>
        <dbReference type="EMBL" id="MFC6590857.1"/>
    </source>
</evidence>
<protein>
    <submittedName>
        <fullName evidence="1">Uncharacterized protein</fullName>
    </submittedName>
</protein>
<sequence>MQLLPGKTLRAKGVTVTLAEGGGRLTAQEVTYDLGAGRVSASGQVTYSDSRVKQLRATRLTLDLKRGVVAASGQVRAAAPAFQAAAAAFDFRASQAVLQGPYTLSSGSNYSGGASSRLLLTFKGTRLSGVSAPNPASLQRFGPYLK</sequence>
<gene>
    <name evidence="1" type="ORF">ACFP81_01600</name>
</gene>
<reference evidence="2" key="1">
    <citation type="journal article" date="2019" name="Int. J. Syst. Evol. Microbiol.">
        <title>The Global Catalogue of Microorganisms (GCM) 10K type strain sequencing project: providing services to taxonomists for standard genome sequencing and annotation.</title>
        <authorList>
            <consortium name="The Broad Institute Genomics Platform"/>
            <consortium name="The Broad Institute Genome Sequencing Center for Infectious Disease"/>
            <person name="Wu L."/>
            <person name="Ma J."/>
        </authorList>
    </citation>
    <scope>NUCLEOTIDE SEQUENCE [LARGE SCALE GENOMIC DNA]</scope>
    <source>
        <strain evidence="2">CGMCC 1.15772</strain>
    </source>
</reference>